<reference evidence="1" key="1">
    <citation type="submission" date="2021-09" db="EMBL/GenBank/DDBJ databases">
        <title>The genome of Mauremys mutica provides insights into the evolution of semi-aquatic lifestyle.</title>
        <authorList>
            <person name="Gong S."/>
            <person name="Gao Y."/>
        </authorList>
    </citation>
    <scope>NUCLEOTIDE SEQUENCE</scope>
    <source>
        <strain evidence="1">MM-2020</strain>
        <tissue evidence="1">Muscle</tissue>
    </source>
</reference>
<keyword evidence="2" id="KW-1185">Reference proteome</keyword>
<comment type="caution">
    <text evidence="1">The sequence shown here is derived from an EMBL/GenBank/DDBJ whole genome shotgun (WGS) entry which is preliminary data.</text>
</comment>
<name>A0A9D4APN0_9SAUR</name>
<dbReference type="EMBL" id="JAHDVG010000488">
    <property type="protein sequence ID" value="KAH1165779.1"/>
    <property type="molecule type" value="Genomic_DNA"/>
</dbReference>
<evidence type="ECO:0000313" key="2">
    <source>
        <dbReference type="Proteomes" id="UP000827986"/>
    </source>
</evidence>
<gene>
    <name evidence="1" type="ORF">KIL84_023338</name>
</gene>
<dbReference type="AlphaFoldDB" id="A0A9D4APN0"/>
<sequence>MFHSMSSVVIQGQPADSSASQEIITEAWESTGNLHRQSESLIQCAAFEKSRTHPELTLHEKNTLENSCHLQMNTVQDLSWCLLRLPHDVILTPNDVAIVHTQVIPFWTDFNHKLETKKSTYTGVAYAPIGMPD</sequence>
<organism evidence="1 2">
    <name type="scientific">Mauremys mutica</name>
    <name type="common">yellowpond turtle</name>
    <dbReference type="NCBI Taxonomy" id="74926"/>
    <lineage>
        <taxon>Eukaryota</taxon>
        <taxon>Metazoa</taxon>
        <taxon>Chordata</taxon>
        <taxon>Craniata</taxon>
        <taxon>Vertebrata</taxon>
        <taxon>Euteleostomi</taxon>
        <taxon>Archelosauria</taxon>
        <taxon>Testudinata</taxon>
        <taxon>Testudines</taxon>
        <taxon>Cryptodira</taxon>
        <taxon>Durocryptodira</taxon>
        <taxon>Testudinoidea</taxon>
        <taxon>Geoemydidae</taxon>
        <taxon>Geoemydinae</taxon>
        <taxon>Mauremys</taxon>
    </lineage>
</organism>
<accession>A0A9D4APN0</accession>
<protein>
    <submittedName>
        <fullName evidence="1">Uncharacterized protein</fullName>
    </submittedName>
</protein>
<dbReference type="Proteomes" id="UP000827986">
    <property type="component" value="Unassembled WGS sequence"/>
</dbReference>
<evidence type="ECO:0000313" key="1">
    <source>
        <dbReference type="EMBL" id="KAH1165779.1"/>
    </source>
</evidence>
<proteinExistence type="predicted"/>